<dbReference type="InterPro" id="IPR036291">
    <property type="entry name" value="NAD(P)-bd_dom_sf"/>
</dbReference>
<comment type="caution">
    <text evidence="4">The sequence shown here is derived from an EMBL/GenBank/DDBJ whole genome shotgun (WGS) entry which is preliminary data.</text>
</comment>
<evidence type="ECO:0000256" key="2">
    <source>
        <dbReference type="SAM" id="Phobius"/>
    </source>
</evidence>
<dbReference type="InterPro" id="IPR051203">
    <property type="entry name" value="Polysaccharide_Synthase-Rel"/>
</dbReference>
<evidence type="ECO:0000313" key="4">
    <source>
        <dbReference type="EMBL" id="KGE14174.1"/>
    </source>
</evidence>
<organism evidence="4 5">
    <name type="scientific">Sphingobacterium deserti</name>
    <dbReference type="NCBI Taxonomy" id="1229276"/>
    <lineage>
        <taxon>Bacteria</taxon>
        <taxon>Pseudomonadati</taxon>
        <taxon>Bacteroidota</taxon>
        <taxon>Sphingobacteriia</taxon>
        <taxon>Sphingobacteriales</taxon>
        <taxon>Sphingobacteriaceae</taxon>
        <taxon>Sphingobacterium</taxon>
    </lineage>
</organism>
<keyword evidence="5" id="KW-1185">Reference proteome</keyword>
<reference evidence="4 5" key="2">
    <citation type="journal article" date="2015" name="PLoS ONE">
        <title>Whole-Genome Optical Mapping and Finished Genome Sequence of Sphingobacterium deserti sp. nov., a New Species Isolated from the Western Desert of China.</title>
        <authorList>
            <person name="Teng C."/>
            <person name="Zhou Z."/>
            <person name="Molnar I."/>
            <person name="Li X."/>
            <person name="Tang R."/>
            <person name="Chen M."/>
            <person name="Wang L."/>
            <person name="Su S."/>
            <person name="Zhang W."/>
            <person name="Lin M."/>
        </authorList>
    </citation>
    <scope>NUCLEOTIDE SEQUENCE [LARGE SCALE GENOMIC DNA]</scope>
    <source>
        <strain evidence="5">ACCC05744</strain>
    </source>
</reference>
<dbReference type="RefSeq" id="WP_241462401.1">
    <property type="nucleotide sequence ID" value="NZ_JJMU01000029.1"/>
</dbReference>
<dbReference type="SUPFAM" id="SSF51735">
    <property type="entry name" value="NAD(P)-binding Rossmann-fold domains"/>
    <property type="match status" value="2"/>
</dbReference>
<keyword evidence="2" id="KW-0812">Transmembrane</keyword>
<feature type="transmembrane region" description="Helical" evidence="2">
    <location>
        <begin position="20"/>
        <end position="40"/>
    </location>
</feature>
<keyword evidence="2" id="KW-0472">Membrane</keyword>
<feature type="transmembrane region" description="Helical" evidence="2">
    <location>
        <begin position="162"/>
        <end position="178"/>
    </location>
</feature>
<reference evidence="5" key="1">
    <citation type="submission" date="2014-04" db="EMBL/GenBank/DDBJ databases">
        <title>Whole-Genome optical mapping and complete genome sequence of Sphingobacterium deserti sp. nov., a new spaces isolated from desert in the west of China.</title>
        <authorList>
            <person name="Teng C."/>
            <person name="Zhou Z."/>
            <person name="Li X."/>
            <person name="Chen M."/>
            <person name="Lin M."/>
            <person name="Wang L."/>
            <person name="Su S."/>
            <person name="Zhang C."/>
            <person name="Zhang W."/>
        </authorList>
    </citation>
    <scope>NUCLEOTIDE SEQUENCE [LARGE SCALE GENOMIC DNA]</scope>
    <source>
        <strain evidence="5">ACCC05744</strain>
    </source>
</reference>
<dbReference type="STRING" id="1229276.DI53_2004"/>
<sequence>MQMKLALLKRRLRKDNPRWVILLLDIVIVLSCYVVSHFIVNSFTGGFDVELMVKKGLLILTAYTATFLIMCTYKDIVRHTGLSEAIRIFKTVWLACMMIFVVSFAVRQFFPKDTLVSDYLRQSYSLIFTHGFFTMVMLVAARVAYRQLYEILFFTKRKSRHVLIFGASRPGLVAYAMLTDDIRAKNKVIAFVEDKSNRVGKNSRGIRILHISDIDEDYVRKHDIDEVIIAVENNDPERLARVTDHFQHLNIELKIMQPGRSLLNGGGKRQIRKLQIEDLLGRKPIRLNNPIVEEELNDRTIIVTGAAGSIGSELARQIARVNYKRLILLDQSESPLYDLQQTIHLQHPESSHFIVGDVRDRIFMRRVFEKYRPEVVFHAAAYKHVPLMEDNPYEAIWTNVYGSRIMADLAMEFDAYKFVMISTDKAVNPTNVMGASKRAAEIYINSCNARSRTNFIITRFGNVLGSNGSVIPLFEKQMERGGPLTLTHPDITRYFMTIPEACQLVLEAGTMGHGGEIFVFDMGKSVKIIDLAKRMIKLKGYRYPQDIDIKIVGLRPGEKIFEELLANNENTIATHHPKIMIAQVSTNDLLMKRLQIEQMCAYLQSEHGRDEQTELEVVKQLKAIVPEFISQNSVYSNLDTTKSSMVS</sequence>
<dbReference type="PANTHER" id="PTHR43318:SF1">
    <property type="entry name" value="POLYSACCHARIDE BIOSYNTHESIS PROTEIN EPSC-RELATED"/>
    <property type="match status" value="1"/>
</dbReference>
<dbReference type="AlphaFoldDB" id="A0A0B8T757"/>
<dbReference type="EMBL" id="JJMU01000029">
    <property type="protein sequence ID" value="KGE14174.1"/>
    <property type="molecule type" value="Genomic_DNA"/>
</dbReference>
<dbReference type="Pfam" id="PF02719">
    <property type="entry name" value="Polysacc_synt_2"/>
    <property type="match status" value="1"/>
</dbReference>
<proteinExistence type="inferred from homology"/>
<dbReference type="eggNOG" id="COG1086">
    <property type="taxonomic scope" value="Bacteria"/>
</dbReference>
<feature type="transmembrane region" description="Helical" evidence="2">
    <location>
        <begin position="52"/>
        <end position="71"/>
    </location>
</feature>
<gene>
    <name evidence="4" type="ORF">DI53_2004</name>
</gene>
<dbReference type="Gene3D" id="3.40.50.720">
    <property type="entry name" value="NAD(P)-binding Rossmann-like Domain"/>
    <property type="match status" value="2"/>
</dbReference>
<protein>
    <submittedName>
        <fullName evidence="4">Polysaccharide biosynthesis protein CapD</fullName>
    </submittedName>
</protein>
<evidence type="ECO:0000259" key="3">
    <source>
        <dbReference type="Pfam" id="PF02719"/>
    </source>
</evidence>
<evidence type="ECO:0000256" key="1">
    <source>
        <dbReference type="ARBA" id="ARBA00007430"/>
    </source>
</evidence>
<feature type="transmembrane region" description="Helical" evidence="2">
    <location>
        <begin position="122"/>
        <end position="141"/>
    </location>
</feature>
<dbReference type="InterPro" id="IPR003869">
    <property type="entry name" value="Polysac_CapD-like"/>
</dbReference>
<dbReference type="PATRIC" id="fig|1229276.3.peg.2066"/>
<dbReference type="Proteomes" id="UP000031802">
    <property type="component" value="Unassembled WGS sequence"/>
</dbReference>
<dbReference type="CDD" id="cd05237">
    <property type="entry name" value="UDP_invert_4-6DH_SDR_e"/>
    <property type="match status" value="1"/>
</dbReference>
<feature type="transmembrane region" description="Helical" evidence="2">
    <location>
        <begin position="92"/>
        <end position="110"/>
    </location>
</feature>
<dbReference type="PANTHER" id="PTHR43318">
    <property type="entry name" value="UDP-N-ACETYLGLUCOSAMINE 4,6-DEHYDRATASE"/>
    <property type="match status" value="1"/>
</dbReference>
<keyword evidence="2" id="KW-1133">Transmembrane helix</keyword>
<name>A0A0B8T757_9SPHI</name>
<accession>A0A0B8T757</accession>
<evidence type="ECO:0000313" key="5">
    <source>
        <dbReference type="Proteomes" id="UP000031802"/>
    </source>
</evidence>
<dbReference type="Pfam" id="PF13727">
    <property type="entry name" value="CoA_binding_3"/>
    <property type="match status" value="1"/>
</dbReference>
<feature type="domain" description="Polysaccharide biosynthesis protein CapD-like" evidence="3">
    <location>
        <begin position="301"/>
        <end position="583"/>
    </location>
</feature>
<comment type="similarity">
    <text evidence="1">Belongs to the polysaccharide synthase family.</text>
</comment>